<dbReference type="KEGG" id="ffu:CLAFUR5_14314"/>
<feature type="compositionally biased region" description="Basic and acidic residues" evidence="2">
    <location>
        <begin position="1"/>
        <end position="10"/>
    </location>
</feature>
<feature type="compositionally biased region" description="Basic and acidic residues" evidence="2">
    <location>
        <begin position="450"/>
        <end position="460"/>
    </location>
</feature>
<feature type="compositionally biased region" description="Pro residues" evidence="2">
    <location>
        <begin position="200"/>
        <end position="210"/>
    </location>
</feature>
<keyword evidence="3" id="KW-1133">Transmembrane helix</keyword>
<feature type="disulfide bond" evidence="1">
    <location>
        <begin position="765"/>
        <end position="774"/>
    </location>
</feature>
<dbReference type="PANTHER" id="PTHR17178:SF0">
    <property type="entry name" value="SERGLYCIN"/>
    <property type="match status" value="1"/>
</dbReference>
<proteinExistence type="predicted"/>
<name>A0A9Q8PM12_PASFU</name>
<feature type="compositionally biased region" description="Basic and acidic residues" evidence="2">
    <location>
        <begin position="582"/>
        <end position="591"/>
    </location>
</feature>
<dbReference type="Proteomes" id="UP000756132">
    <property type="component" value="Chromosome 13"/>
</dbReference>
<dbReference type="EMBL" id="CP090175">
    <property type="protein sequence ID" value="UJO25020.1"/>
    <property type="molecule type" value="Genomic_DNA"/>
</dbReference>
<dbReference type="AlphaFoldDB" id="A0A9Q8PM12"/>
<reference evidence="5" key="2">
    <citation type="journal article" date="2022" name="Microb. Genom.">
        <title>A chromosome-scale genome assembly of the tomato pathogen Cladosporium fulvum reveals a compartmentalized genome architecture and the presence of a dispensable chromosome.</title>
        <authorList>
            <person name="Zaccaron A.Z."/>
            <person name="Chen L.H."/>
            <person name="Samaras A."/>
            <person name="Stergiopoulos I."/>
        </authorList>
    </citation>
    <scope>NUCLEOTIDE SEQUENCE</scope>
    <source>
        <strain evidence="5">Race5_Kim</strain>
    </source>
</reference>
<evidence type="ECO:0000256" key="3">
    <source>
        <dbReference type="SAM" id="Phobius"/>
    </source>
</evidence>
<dbReference type="PROSITE" id="PS01186">
    <property type="entry name" value="EGF_2"/>
    <property type="match status" value="1"/>
</dbReference>
<feature type="region of interest" description="Disordered" evidence="2">
    <location>
        <begin position="556"/>
        <end position="591"/>
    </location>
</feature>
<gene>
    <name evidence="5" type="ORF">CLAFUR5_14314</name>
</gene>
<keyword evidence="6" id="KW-1185">Reference proteome</keyword>
<feature type="region of interest" description="Disordered" evidence="2">
    <location>
        <begin position="857"/>
        <end position="896"/>
    </location>
</feature>
<dbReference type="InterPro" id="IPR000742">
    <property type="entry name" value="EGF"/>
</dbReference>
<feature type="region of interest" description="Disordered" evidence="2">
    <location>
        <begin position="646"/>
        <end position="687"/>
    </location>
</feature>
<organism evidence="5 6">
    <name type="scientific">Passalora fulva</name>
    <name type="common">Tomato leaf mold</name>
    <name type="synonym">Cladosporium fulvum</name>
    <dbReference type="NCBI Taxonomy" id="5499"/>
    <lineage>
        <taxon>Eukaryota</taxon>
        <taxon>Fungi</taxon>
        <taxon>Dikarya</taxon>
        <taxon>Ascomycota</taxon>
        <taxon>Pezizomycotina</taxon>
        <taxon>Dothideomycetes</taxon>
        <taxon>Dothideomycetidae</taxon>
        <taxon>Mycosphaerellales</taxon>
        <taxon>Mycosphaerellaceae</taxon>
        <taxon>Fulvia</taxon>
    </lineage>
</organism>
<evidence type="ECO:0000256" key="2">
    <source>
        <dbReference type="SAM" id="MobiDB-lite"/>
    </source>
</evidence>
<feature type="compositionally biased region" description="Polar residues" evidence="2">
    <location>
        <begin position="317"/>
        <end position="331"/>
    </location>
</feature>
<keyword evidence="3" id="KW-0812">Transmembrane</keyword>
<feature type="region of interest" description="Disordered" evidence="2">
    <location>
        <begin position="1"/>
        <end position="513"/>
    </location>
</feature>
<reference evidence="5" key="1">
    <citation type="submission" date="2021-12" db="EMBL/GenBank/DDBJ databases">
        <authorList>
            <person name="Zaccaron A."/>
            <person name="Stergiopoulos I."/>
        </authorList>
    </citation>
    <scope>NUCLEOTIDE SEQUENCE</scope>
    <source>
        <strain evidence="5">Race5_Kim</strain>
    </source>
</reference>
<feature type="transmembrane region" description="Helical" evidence="3">
    <location>
        <begin position="697"/>
        <end position="725"/>
    </location>
</feature>
<evidence type="ECO:0000256" key="1">
    <source>
        <dbReference type="PROSITE-ProRule" id="PRU00076"/>
    </source>
</evidence>
<evidence type="ECO:0000259" key="4">
    <source>
        <dbReference type="PROSITE" id="PS50026"/>
    </source>
</evidence>
<comment type="caution">
    <text evidence="1">Lacks conserved residue(s) required for the propagation of feature annotation.</text>
</comment>
<keyword evidence="1" id="KW-1015">Disulfide bond</keyword>
<keyword evidence="1" id="KW-0245">EGF-like domain</keyword>
<feature type="compositionally biased region" description="Low complexity" evidence="2">
    <location>
        <begin position="870"/>
        <end position="895"/>
    </location>
</feature>
<accession>A0A9Q8PM12</accession>
<dbReference type="PROSITE" id="PS50026">
    <property type="entry name" value="EGF_3"/>
    <property type="match status" value="1"/>
</dbReference>
<sequence length="984" mass="105490">MSRPYHDDHSGGIPQYCHPDQQQQPHHHHQPPPPRQRPAGHNSSRIPQPTYAAQDRRRNQPHMNPAHSTASPGRGQRHHQEPYHPEQSAWDASQNLYEGSAFEEGYVQHDQWPLPAEPSPQPSPRDAHASSNVNSSPRKPPRRPQRPDESPLSENRRPSRESPRGIPRVAEQPPPIAPLQPSHHGSGQWTGDGYAYTAPMHPPPSRPLPPTTAGGQSGIPQYVTPPIPQQAVYGHANRRPPLGPPPSARRGPPTYYPQVGPVHPIAEETDSMRGSIKTGSVRTGDHNSKTSFASSNAIPIGIPQFYVDDRDARPSIGGNSTTAGGRPSTPTDFRDADDQFVDEEPGRRLENSGFAEDEPVRDQHSPVLVRQASIGKRSKPTLVNQKSGDHIRKTSTDSAGVASLPSRKQSRRASKEPPPVMIDTQHGIDALYARASSRTMPEGQAGPGAHDSDKAGDGNKPRNALAILTGGKPNEETRKGARSNTSEGDLRSGTGLLDVSSDESESDLRKQRSRELLGAALTTTLFPEKERIPSPLAPTEDQRVNHILTSLEKGGAITSEEADELKKPMGGLSDRSNKRRPPRLDVDAVRDAEARGSLTSLPDLIKRATKLASNLDRGKTASRLGMGHWLEGAPDAEKRRSGSIADMLNAFPPPQTSTSRESRNGWRNSRLRHSELPSDSDAGGPKKARRRCCGMPLWVFILVMILLFLLVAAAVVVPVMLLVYVPSQNKDSSSSSSTAKQCEQVTCYNGGVNVVGRSDQCRCVCTNGYTGPHCSVMSAQGCTRISIGSDEATVGEAVPRLLRSAASNFSVPLDGQEVLGMFSQNNLDCAAQNALVSFNSASSKRLMVDITVEHVNKRQDPATTNGMVTAGGSATATTSPSATATSASGTNANSTDRIADDTALDFARVTVLYVLQETQDLGRADGAQMALQDYFRGTVVDGDAPNAHDISLGGGISCSVADYRITLSNGTTVGGGSGNSSTGS</sequence>
<feature type="compositionally biased region" description="Basic and acidic residues" evidence="2">
    <location>
        <begin position="145"/>
        <end position="163"/>
    </location>
</feature>
<feature type="domain" description="EGF-like" evidence="4">
    <location>
        <begin position="738"/>
        <end position="775"/>
    </location>
</feature>
<dbReference type="OrthoDB" id="283575at2759"/>
<protein>
    <recommendedName>
        <fullName evidence="4">EGF-like domain-containing protein</fullName>
    </recommendedName>
</protein>
<evidence type="ECO:0000313" key="5">
    <source>
        <dbReference type="EMBL" id="UJO25020.1"/>
    </source>
</evidence>
<dbReference type="GeneID" id="71994192"/>
<dbReference type="PANTHER" id="PTHR17178">
    <property type="entry name" value="SECRETORY GRANULE PROTEOGLYCAN CORE PROTEIN"/>
    <property type="match status" value="1"/>
</dbReference>
<dbReference type="RefSeq" id="XP_047769386.1">
    <property type="nucleotide sequence ID" value="XM_047913462.1"/>
</dbReference>
<keyword evidence="3" id="KW-0472">Membrane</keyword>
<evidence type="ECO:0000313" key="6">
    <source>
        <dbReference type="Proteomes" id="UP000756132"/>
    </source>
</evidence>
<dbReference type="PROSITE" id="PS00022">
    <property type="entry name" value="EGF_1"/>
    <property type="match status" value="1"/>
</dbReference>
<dbReference type="CDD" id="cd00054">
    <property type="entry name" value="EGF_CA"/>
    <property type="match status" value="1"/>
</dbReference>